<evidence type="ECO:0008006" key="4">
    <source>
        <dbReference type="Google" id="ProtNLM"/>
    </source>
</evidence>
<gene>
    <name evidence="2" type="ORF">ACFQ1S_15950</name>
</gene>
<dbReference type="EMBL" id="JBHTIS010000852">
    <property type="protein sequence ID" value="MFD1046929.1"/>
    <property type="molecule type" value="Genomic_DNA"/>
</dbReference>
<name>A0ABW3MCD5_9PSEU</name>
<proteinExistence type="predicted"/>
<sequence>MRKLKRLITLGAAAVFATAILLPLSASATPTDVSKSRPKPTVVLVHGAFAESASWNGVISRL</sequence>
<feature type="signal peptide" evidence="1">
    <location>
        <begin position="1"/>
        <end position="28"/>
    </location>
</feature>
<feature type="chain" id="PRO_5046007884" description="Alpha/beta hydrolase" evidence="1">
    <location>
        <begin position="29"/>
        <end position="62"/>
    </location>
</feature>
<keyword evidence="1" id="KW-0732">Signal</keyword>
<comment type="caution">
    <text evidence="2">The sequence shown here is derived from an EMBL/GenBank/DDBJ whole genome shotgun (WGS) entry which is preliminary data.</text>
</comment>
<protein>
    <recommendedName>
        <fullName evidence="4">Alpha/beta hydrolase</fullName>
    </recommendedName>
</protein>
<evidence type="ECO:0000313" key="2">
    <source>
        <dbReference type="EMBL" id="MFD1046929.1"/>
    </source>
</evidence>
<evidence type="ECO:0000256" key="1">
    <source>
        <dbReference type="SAM" id="SignalP"/>
    </source>
</evidence>
<evidence type="ECO:0000313" key="3">
    <source>
        <dbReference type="Proteomes" id="UP001597045"/>
    </source>
</evidence>
<organism evidence="2 3">
    <name type="scientific">Kibdelosporangium lantanae</name>
    <dbReference type="NCBI Taxonomy" id="1497396"/>
    <lineage>
        <taxon>Bacteria</taxon>
        <taxon>Bacillati</taxon>
        <taxon>Actinomycetota</taxon>
        <taxon>Actinomycetes</taxon>
        <taxon>Pseudonocardiales</taxon>
        <taxon>Pseudonocardiaceae</taxon>
        <taxon>Kibdelosporangium</taxon>
    </lineage>
</organism>
<dbReference type="Proteomes" id="UP001597045">
    <property type="component" value="Unassembled WGS sequence"/>
</dbReference>
<feature type="non-terminal residue" evidence="2">
    <location>
        <position position="62"/>
    </location>
</feature>
<accession>A0ABW3MCD5</accession>
<keyword evidence="3" id="KW-1185">Reference proteome</keyword>
<reference evidence="3" key="1">
    <citation type="journal article" date="2019" name="Int. J. Syst. Evol. Microbiol.">
        <title>The Global Catalogue of Microorganisms (GCM) 10K type strain sequencing project: providing services to taxonomists for standard genome sequencing and annotation.</title>
        <authorList>
            <consortium name="The Broad Institute Genomics Platform"/>
            <consortium name="The Broad Institute Genome Sequencing Center for Infectious Disease"/>
            <person name="Wu L."/>
            <person name="Ma J."/>
        </authorList>
    </citation>
    <scope>NUCLEOTIDE SEQUENCE [LARGE SCALE GENOMIC DNA]</scope>
    <source>
        <strain evidence="3">JCM 31486</strain>
    </source>
</reference>